<reference evidence="2" key="1">
    <citation type="submission" date="2017-04" db="EMBL/GenBank/DDBJ databases">
        <title>Genome evolution of the luminous symbionts of deep sea anglerfish.</title>
        <authorList>
            <person name="Hendry T.A."/>
        </authorList>
    </citation>
    <scope>NUCLEOTIDE SEQUENCE [LARGE SCALE GENOMIC DNA]</scope>
</reference>
<gene>
    <name evidence="1" type="ORF">BTN50_0069</name>
</gene>
<evidence type="ECO:0000313" key="2">
    <source>
        <dbReference type="Proteomes" id="UP000218160"/>
    </source>
</evidence>
<sequence length="38" mass="4202">MLKVIALSLSNTIMVATVLSFNSTLSTTAKNYSFFKMQ</sequence>
<evidence type="ECO:0000313" key="1">
    <source>
        <dbReference type="EMBL" id="ATF08613.1"/>
    </source>
</evidence>
<proteinExistence type="predicted"/>
<name>A0A291B6J1_9GAMM</name>
<dbReference type="AlphaFoldDB" id="A0A291B6J1"/>
<dbReference type="KEGG" id="elux:BTN50_0069"/>
<dbReference type="Proteomes" id="UP000218160">
    <property type="component" value="Chromosome 1"/>
</dbReference>
<dbReference type="EMBL" id="CP020660">
    <property type="protein sequence ID" value="ATF08613.1"/>
    <property type="molecule type" value="Genomic_DNA"/>
</dbReference>
<protein>
    <submittedName>
        <fullName evidence="1">Uncharacterized protein</fullName>
    </submittedName>
</protein>
<organism evidence="1 2">
    <name type="scientific">Candidatus Enterovibrio altilux</name>
    <dbReference type="NCBI Taxonomy" id="1927128"/>
    <lineage>
        <taxon>Bacteria</taxon>
        <taxon>Pseudomonadati</taxon>
        <taxon>Pseudomonadota</taxon>
        <taxon>Gammaproteobacteria</taxon>
        <taxon>Vibrionales</taxon>
        <taxon>Vibrionaceae</taxon>
        <taxon>Enterovibrio</taxon>
    </lineage>
</organism>
<accession>A0A291B6J1</accession>
<keyword evidence="2" id="KW-1185">Reference proteome</keyword>